<dbReference type="SUPFAM" id="SSF53850">
    <property type="entry name" value="Periplasmic binding protein-like II"/>
    <property type="match status" value="1"/>
</dbReference>
<dbReference type="RefSeq" id="WP_245917939.1">
    <property type="nucleotide sequence ID" value="NZ_FNDU01000017.1"/>
</dbReference>
<dbReference type="AlphaFoldDB" id="A0A1G8Q2Q3"/>
<dbReference type="PROSITE" id="PS51257">
    <property type="entry name" value="PROKAR_LIPOPROTEIN"/>
    <property type="match status" value="1"/>
</dbReference>
<evidence type="ECO:0000256" key="2">
    <source>
        <dbReference type="SAM" id="SignalP"/>
    </source>
</evidence>
<keyword evidence="4" id="KW-1185">Reference proteome</keyword>
<dbReference type="PANTHER" id="PTHR33376">
    <property type="match status" value="1"/>
</dbReference>
<dbReference type="GO" id="GO:0055085">
    <property type="term" value="P:transmembrane transport"/>
    <property type="evidence" value="ECO:0007669"/>
    <property type="project" value="InterPro"/>
</dbReference>
<protein>
    <submittedName>
        <fullName evidence="3">TRAP-type C4-dicarboxylate transport system, substrate-binding protein</fullName>
    </submittedName>
</protein>
<accession>A0A1G8Q2Q3</accession>
<dbReference type="CDD" id="cd13665">
    <property type="entry name" value="PBP2_TRAP_Dctp3_4"/>
    <property type="match status" value="1"/>
</dbReference>
<evidence type="ECO:0000256" key="1">
    <source>
        <dbReference type="ARBA" id="ARBA00022729"/>
    </source>
</evidence>
<dbReference type="InterPro" id="IPR038404">
    <property type="entry name" value="TRAP_DctP_sf"/>
</dbReference>
<dbReference type="NCBIfam" id="NF037995">
    <property type="entry name" value="TRAP_S1"/>
    <property type="match status" value="1"/>
</dbReference>
<keyword evidence="1 2" id="KW-0732">Signal</keyword>
<feature type="signal peptide" evidence="2">
    <location>
        <begin position="1"/>
        <end position="24"/>
    </location>
</feature>
<proteinExistence type="predicted"/>
<evidence type="ECO:0000313" key="4">
    <source>
        <dbReference type="Proteomes" id="UP000199017"/>
    </source>
</evidence>
<feature type="chain" id="PRO_5039390096" evidence="2">
    <location>
        <begin position="25"/>
        <end position="350"/>
    </location>
</feature>
<gene>
    <name evidence="3" type="ORF">SAMN05216352_11748</name>
</gene>
<sequence>MFNIKVLKYAAMAAASVFILSACSEESNSKSSSETSGESQEFAFSHFFPSNSPMETDIVQGFVTGVKEATEGEVDITSYPGNQLADPDGHFEAAATGVADMGYGVHSYTPGQFPLTSVMELPFLSETSSEGSQMIWDLYEEFPEMQDEYADVMPIWLSTSEPAQIYTVGKQVKSPEDLEGMRVRSPSPEVNAWLEELGAVPVSMPMSDVYEALERGVVDGTVGPTHTLLDYSLKDVIDYVTVGNFYMTTFYGAMNQSSWDSISEENQEAIGEIKGENMVQLIGEVHDAQAKKAEQAAKEAGVEFYEISKEEQEEWERYMQPAIEAWIEDKESKRLPGQEIYDRAVELSNE</sequence>
<dbReference type="Proteomes" id="UP000199017">
    <property type="component" value="Unassembled WGS sequence"/>
</dbReference>
<evidence type="ECO:0000313" key="3">
    <source>
        <dbReference type="EMBL" id="SDI98993.1"/>
    </source>
</evidence>
<reference evidence="3 4" key="1">
    <citation type="submission" date="2016-10" db="EMBL/GenBank/DDBJ databases">
        <authorList>
            <person name="de Groot N.N."/>
        </authorList>
    </citation>
    <scope>NUCLEOTIDE SEQUENCE [LARGE SCALE GENOMIC DNA]</scope>
    <source>
        <strain evidence="4">P4B,CCM 7963,CECT 7998,DSM 25260,IBRC-M 10614,KCTC 13821</strain>
    </source>
</reference>
<name>A0A1G8Q2Q3_9BACI</name>
<dbReference type="PANTHER" id="PTHR33376:SF15">
    <property type="entry name" value="BLL6794 PROTEIN"/>
    <property type="match status" value="1"/>
</dbReference>
<organism evidence="3 4">
    <name type="scientific">Alteribacillus bidgolensis</name>
    <dbReference type="NCBI Taxonomy" id="930129"/>
    <lineage>
        <taxon>Bacteria</taxon>
        <taxon>Bacillati</taxon>
        <taxon>Bacillota</taxon>
        <taxon>Bacilli</taxon>
        <taxon>Bacillales</taxon>
        <taxon>Bacillaceae</taxon>
        <taxon>Alteribacillus</taxon>
    </lineage>
</organism>
<dbReference type="Gene3D" id="3.40.190.170">
    <property type="entry name" value="Bacterial extracellular solute-binding protein, family 7"/>
    <property type="match status" value="1"/>
</dbReference>
<dbReference type="STRING" id="930129.SAMN05216352_11748"/>
<dbReference type="Pfam" id="PF03480">
    <property type="entry name" value="DctP"/>
    <property type="match status" value="1"/>
</dbReference>
<dbReference type="EMBL" id="FNDU01000017">
    <property type="protein sequence ID" value="SDI98993.1"/>
    <property type="molecule type" value="Genomic_DNA"/>
</dbReference>
<dbReference type="InterPro" id="IPR018389">
    <property type="entry name" value="DctP_fam"/>
</dbReference>